<evidence type="ECO:0000313" key="3">
    <source>
        <dbReference type="Proteomes" id="UP000738431"/>
    </source>
</evidence>
<evidence type="ECO:0000313" key="2">
    <source>
        <dbReference type="EMBL" id="WRQ87663.1"/>
    </source>
</evidence>
<organism evidence="2 3">
    <name type="scientific">Actomonas aquatica</name>
    <dbReference type="NCBI Taxonomy" id="2866162"/>
    <lineage>
        <taxon>Bacteria</taxon>
        <taxon>Pseudomonadati</taxon>
        <taxon>Verrucomicrobiota</taxon>
        <taxon>Opitutia</taxon>
        <taxon>Opitutales</taxon>
        <taxon>Opitutaceae</taxon>
        <taxon>Actomonas</taxon>
    </lineage>
</organism>
<gene>
    <name evidence="2" type="ORF">K1X11_022850</name>
</gene>
<accession>A0ABZ1C868</accession>
<proteinExistence type="predicted"/>
<feature type="region of interest" description="Disordered" evidence="1">
    <location>
        <begin position="47"/>
        <end position="81"/>
    </location>
</feature>
<reference evidence="2 3" key="1">
    <citation type="submission" date="2023-12" db="EMBL/GenBank/DDBJ databases">
        <title>Description of an unclassified Opitutus bacterium of Verrucomicrobiota.</title>
        <authorList>
            <person name="Zhang D.-F."/>
        </authorList>
    </citation>
    <scope>NUCLEOTIDE SEQUENCE [LARGE SCALE GENOMIC DNA]</scope>
    <source>
        <strain evidence="2 3">WL0086</strain>
    </source>
</reference>
<sequence length="177" mass="19709">MNKSYIIVPILLMVGFGFIYKKAAHDIELVEQQEQAELDAKAAEEAAIKAEAERQAKEDAERRTAEREADEAAKEAKKRADWEARGIEIAEATAEANAEADKLAEQAAELELKLRATRNERDAQAGEAFDLAKKVELARIAKRNAELEIQRMTAMVTKRAEESTLTEMPELAAQPSR</sequence>
<dbReference type="Proteomes" id="UP000738431">
    <property type="component" value="Chromosome"/>
</dbReference>
<dbReference type="EMBL" id="CP139781">
    <property type="protein sequence ID" value="WRQ87663.1"/>
    <property type="molecule type" value="Genomic_DNA"/>
</dbReference>
<name>A0ABZ1C868_9BACT</name>
<dbReference type="RefSeq" id="WP_221030179.1">
    <property type="nucleotide sequence ID" value="NZ_CP139781.1"/>
</dbReference>
<protein>
    <submittedName>
        <fullName evidence="2">Uncharacterized protein</fullName>
    </submittedName>
</protein>
<keyword evidence="3" id="KW-1185">Reference proteome</keyword>
<evidence type="ECO:0000256" key="1">
    <source>
        <dbReference type="SAM" id="MobiDB-lite"/>
    </source>
</evidence>